<evidence type="ECO:0000313" key="4">
    <source>
        <dbReference type="EMBL" id="MCG7944777.1"/>
    </source>
</evidence>
<reference evidence="4" key="1">
    <citation type="journal article" date="2021" name="Proc. Natl. Acad. Sci. U.S.A.">
        <title>Global biogeography of chemosynthetic symbionts reveals both localized and globally distributed symbiont groups. .</title>
        <authorList>
            <person name="Osvatic J.T."/>
            <person name="Wilkins L.G.E."/>
            <person name="Leibrecht L."/>
            <person name="Leray M."/>
            <person name="Zauner S."/>
            <person name="Polzin J."/>
            <person name="Camacho Y."/>
            <person name="Gros O."/>
            <person name="van Gils J.A."/>
            <person name="Eisen J.A."/>
            <person name="Petersen J.M."/>
            <person name="Yuen B."/>
        </authorList>
    </citation>
    <scope>NUCLEOTIDE SEQUENCE</scope>
    <source>
        <strain evidence="4">MAGclacostrist064TRANS</strain>
    </source>
</reference>
<feature type="region of interest" description="Disordered" evidence="2">
    <location>
        <begin position="25"/>
        <end position="55"/>
    </location>
</feature>
<proteinExistence type="predicted"/>
<protein>
    <recommendedName>
        <fullName evidence="6">Secreted protein</fullName>
    </recommendedName>
</protein>
<feature type="compositionally biased region" description="Low complexity" evidence="2">
    <location>
        <begin position="220"/>
        <end position="233"/>
    </location>
</feature>
<feature type="region of interest" description="Disordered" evidence="2">
    <location>
        <begin position="215"/>
        <end position="252"/>
    </location>
</feature>
<evidence type="ECO:0000256" key="2">
    <source>
        <dbReference type="SAM" id="MobiDB-lite"/>
    </source>
</evidence>
<feature type="compositionally biased region" description="Low complexity" evidence="2">
    <location>
        <begin position="46"/>
        <end position="55"/>
    </location>
</feature>
<evidence type="ECO:0000256" key="1">
    <source>
        <dbReference type="SAM" id="Coils"/>
    </source>
</evidence>
<keyword evidence="3" id="KW-0732">Signal</keyword>
<evidence type="ECO:0008006" key="6">
    <source>
        <dbReference type="Google" id="ProtNLM"/>
    </source>
</evidence>
<evidence type="ECO:0000313" key="5">
    <source>
        <dbReference type="Proteomes" id="UP000886667"/>
    </source>
</evidence>
<organism evidence="4 5">
    <name type="scientific">Candidatus Thiodiazotropha taylori</name>
    <dbReference type="NCBI Taxonomy" id="2792791"/>
    <lineage>
        <taxon>Bacteria</taxon>
        <taxon>Pseudomonadati</taxon>
        <taxon>Pseudomonadota</taxon>
        <taxon>Gammaproteobacteria</taxon>
        <taxon>Chromatiales</taxon>
        <taxon>Sedimenticolaceae</taxon>
        <taxon>Candidatus Thiodiazotropha</taxon>
    </lineage>
</organism>
<feature type="chain" id="PRO_5038977595" description="Secreted protein" evidence="3">
    <location>
        <begin position="23"/>
        <end position="252"/>
    </location>
</feature>
<comment type="caution">
    <text evidence="4">The sequence shown here is derived from an EMBL/GenBank/DDBJ whole genome shotgun (WGS) entry which is preliminary data.</text>
</comment>
<keyword evidence="1" id="KW-0175">Coiled coil</keyword>
<dbReference type="EMBL" id="JAEPCM010000016">
    <property type="protein sequence ID" value="MCG7944777.1"/>
    <property type="molecule type" value="Genomic_DNA"/>
</dbReference>
<evidence type="ECO:0000256" key="3">
    <source>
        <dbReference type="SAM" id="SignalP"/>
    </source>
</evidence>
<dbReference type="AlphaFoldDB" id="A0A9E4K9C2"/>
<feature type="coiled-coil region" evidence="1">
    <location>
        <begin position="179"/>
        <end position="208"/>
    </location>
</feature>
<sequence length="252" mass="26590">MKYGKIIALLLASTIVSGEVSAATYSSSSSNSSTSTSTGMQPREFPANAPAPSSSIAGEISVEGVGSCAAGADSSGGTLETGVVAGVDSIILENNGVKEITDEEWTSDSNHPDNGVMETDFTKEVDGDSKGWKAGVTTYVRWTKQLGKTINNVSCDDLAEQAARIARAKADQMVMDTEIASMRAEIEKKKAELQLKELEIKLKQLEAGEIESVDIEVDQSASATNSSTDSSTSGKKAVKVRMPDGTYKTVYR</sequence>
<dbReference type="Proteomes" id="UP000886667">
    <property type="component" value="Unassembled WGS sequence"/>
</dbReference>
<accession>A0A9E4K9C2</accession>
<name>A0A9E4K9C2_9GAMM</name>
<feature type="compositionally biased region" description="Low complexity" evidence="2">
    <location>
        <begin position="25"/>
        <end position="38"/>
    </location>
</feature>
<feature type="signal peptide" evidence="3">
    <location>
        <begin position="1"/>
        <end position="22"/>
    </location>
</feature>
<gene>
    <name evidence="4" type="ORF">JAZ07_00365</name>
</gene>